<evidence type="ECO:0000256" key="14">
    <source>
        <dbReference type="RuleBase" id="RU362125"/>
    </source>
</evidence>
<gene>
    <name evidence="18" type="ORF">HNP73_002545</name>
</gene>
<evidence type="ECO:0000256" key="12">
    <source>
        <dbReference type="PIRSR" id="PIRSR634183-2"/>
    </source>
</evidence>
<feature type="domain" description="Acyl-CoA dehydrogenase/oxidase N-terminal" evidence="17">
    <location>
        <begin position="14"/>
        <end position="123"/>
    </location>
</feature>
<keyword evidence="8" id="KW-0809">Transit peptide</keyword>
<dbReference type="Gene3D" id="2.40.110.10">
    <property type="entry name" value="Butyryl-CoA Dehydrogenase, subunit A, domain 2"/>
    <property type="match status" value="1"/>
</dbReference>
<evidence type="ECO:0000256" key="1">
    <source>
        <dbReference type="ARBA" id="ARBA00001974"/>
    </source>
</evidence>
<dbReference type="InterPro" id="IPR009075">
    <property type="entry name" value="AcylCo_DH/oxidase_C"/>
</dbReference>
<evidence type="ECO:0000256" key="7">
    <source>
        <dbReference type="ARBA" id="ARBA00022827"/>
    </source>
</evidence>
<dbReference type="GO" id="GO:0008470">
    <property type="term" value="F:3-methylbutanoyl-CoA dehydrogenase activity"/>
    <property type="evidence" value="ECO:0007669"/>
    <property type="project" value="UniProtKB-EC"/>
</dbReference>
<dbReference type="PROSITE" id="PS00073">
    <property type="entry name" value="ACYL_COA_DH_2"/>
    <property type="match status" value="1"/>
</dbReference>
<dbReference type="RefSeq" id="WP_184149708.1">
    <property type="nucleotide sequence ID" value="NZ_JACHFM010000002.1"/>
</dbReference>
<comment type="caution">
    <text evidence="18">The sequence shown here is derived from an EMBL/GenBank/DDBJ whole genome shotgun (WGS) entry which is preliminary data.</text>
</comment>
<dbReference type="SUPFAM" id="SSF56645">
    <property type="entry name" value="Acyl-CoA dehydrogenase NM domain-like"/>
    <property type="match status" value="1"/>
</dbReference>
<organism evidence="18 19">
    <name type="scientific">Amaricoccus macauensis</name>
    <dbReference type="NCBI Taxonomy" id="57001"/>
    <lineage>
        <taxon>Bacteria</taxon>
        <taxon>Pseudomonadati</taxon>
        <taxon>Pseudomonadota</taxon>
        <taxon>Alphaproteobacteria</taxon>
        <taxon>Rhodobacterales</taxon>
        <taxon>Paracoccaceae</taxon>
        <taxon>Amaricoccus</taxon>
    </lineage>
</organism>
<dbReference type="InterPro" id="IPR006091">
    <property type="entry name" value="Acyl-CoA_Oxase/DH_mid-dom"/>
</dbReference>
<evidence type="ECO:0000256" key="11">
    <source>
        <dbReference type="PIRSR" id="PIRSR634183-1"/>
    </source>
</evidence>
<evidence type="ECO:0000259" key="16">
    <source>
        <dbReference type="Pfam" id="PF02770"/>
    </source>
</evidence>
<evidence type="ECO:0000259" key="15">
    <source>
        <dbReference type="Pfam" id="PF00441"/>
    </source>
</evidence>
<feature type="binding site" evidence="12">
    <location>
        <begin position="245"/>
        <end position="248"/>
    </location>
    <ligand>
        <name>substrate</name>
    </ligand>
</feature>
<dbReference type="InterPro" id="IPR034183">
    <property type="entry name" value="IVD"/>
</dbReference>
<dbReference type="InterPro" id="IPR013786">
    <property type="entry name" value="AcylCoA_DH/ox_N"/>
</dbReference>
<feature type="binding site" evidence="13">
    <location>
        <position position="273"/>
    </location>
    <ligand>
        <name>FAD</name>
        <dbReference type="ChEBI" id="CHEBI:57692"/>
    </ligand>
</feature>
<proteinExistence type="inferred from homology"/>
<dbReference type="PROSITE" id="PS00072">
    <property type="entry name" value="ACYL_COA_DH_1"/>
    <property type="match status" value="1"/>
</dbReference>
<comment type="similarity">
    <text evidence="3 14">Belongs to the acyl-CoA dehydrogenase family.</text>
</comment>
<dbReference type="Pfam" id="PF02771">
    <property type="entry name" value="Acyl-CoA_dh_N"/>
    <property type="match status" value="1"/>
</dbReference>
<dbReference type="GO" id="GO:0050660">
    <property type="term" value="F:flavin adenine dinucleotide binding"/>
    <property type="evidence" value="ECO:0007669"/>
    <property type="project" value="InterPro"/>
</dbReference>
<dbReference type="InterPro" id="IPR046373">
    <property type="entry name" value="Acyl-CoA_Oxase/DH_mid-dom_sf"/>
</dbReference>
<evidence type="ECO:0000256" key="9">
    <source>
        <dbReference type="ARBA" id="ARBA00023002"/>
    </source>
</evidence>
<evidence type="ECO:0000256" key="3">
    <source>
        <dbReference type="ARBA" id="ARBA00009347"/>
    </source>
</evidence>
<evidence type="ECO:0000256" key="13">
    <source>
        <dbReference type="PIRSR" id="PIRSR634183-3"/>
    </source>
</evidence>
<keyword evidence="9 14" id="KW-0560">Oxidoreductase</keyword>
<reference evidence="18 19" key="1">
    <citation type="submission" date="2020-08" db="EMBL/GenBank/DDBJ databases">
        <title>Genomic Encyclopedia of Type Strains, Phase IV (KMG-IV): sequencing the most valuable type-strain genomes for metagenomic binning, comparative biology and taxonomic classification.</title>
        <authorList>
            <person name="Goeker M."/>
        </authorList>
    </citation>
    <scope>NUCLEOTIDE SEQUENCE [LARGE SCALE GENOMIC DNA]</scope>
    <source>
        <strain evidence="18 19">DSM 101730</strain>
    </source>
</reference>
<protein>
    <recommendedName>
        <fullName evidence="5">Isovaleryl-CoA dehydrogenase, mitochondrial</fullName>
        <ecNumber evidence="4">1.3.8.4</ecNumber>
    </recommendedName>
</protein>
<name>A0A840SHX3_9RHOB</name>
<dbReference type="Proteomes" id="UP000549457">
    <property type="component" value="Unassembled WGS sequence"/>
</dbReference>
<evidence type="ECO:0000256" key="2">
    <source>
        <dbReference type="ARBA" id="ARBA00004898"/>
    </source>
</evidence>
<feature type="binding site" evidence="13">
    <location>
        <begin position="161"/>
        <end position="163"/>
    </location>
    <ligand>
        <name>FAD</name>
        <dbReference type="ChEBI" id="CHEBI:57692"/>
    </ligand>
</feature>
<accession>A0A840SHX3</accession>
<dbReference type="InterPro" id="IPR009100">
    <property type="entry name" value="AcylCoA_DH/oxidase_NM_dom_sf"/>
</dbReference>
<dbReference type="Pfam" id="PF02770">
    <property type="entry name" value="Acyl-CoA_dh_M"/>
    <property type="match status" value="1"/>
</dbReference>
<feature type="binding site" evidence="12">
    <location>
        <position position="137"/>
    </location>
    <ligand>
        <name>substrate</name>
    </ligand>
</feature>
<dbReference type="PANTHER" id="PTHR43884">
    <property type="entry name" value="ACYL-COA DEHYDROGENASE"/>
    <property type="match status" value="1"/>
</dbReference>
<evidence type="ECO:0000256" key="6">
    <source>
        <dbReference type="ARBA" id="ARBA00022630"/>
    </source>
</evidence>
<feature type="domain" description="Acyl-CoA dehydrogenase/oxidase C-terminal" evidence="15">
    <location>
        <begin position="234"/>
        <end position="382"/>
    </location>
</feature>
<dbReference type="InterPro" id="IPR006089">
    <property type="entry name" value="Acyl-CoA_DH_CS"/>
</dbReference>
<evidence type="ECO:0000313" key="18">
    <source>
        <dbReference type="EMBL" id="MBB5222609.1"/>
    </source>
</evidence>
<comment type="cofactor">
    <cofactor evidence="1 13 14">
        <name>FAD</name>
        <dbReference type="ChEBI" id="CHEBI:57692"/>
    </cofactor>
</comment>
<dbReference type="FunFam" id="1.10.540.10:FF:000022">
    <property type="entry name" value="Isovaleryl-CoA dehydrogenase isoform 2"/>
    <property type="match status" value="1"/>
</dbReference>
<feature type="active site" description="Proton acceptor" evidence="11">
    <location>
        <position position="247"/>
    </location>
</feature>
<dbReference type="AlphaFoldDB" id="A0A840SHX3"/>
<dbReference type="PANTHER" id="PTHR43884:SF12">
    <property type="entry name" value="ISOVALERYL-COA DEHYDROGENASE, MITOCHONDRIAL-RELATED"/>
    <property type="match status" value="1"/>
</dbReference>
<evidence type="ECO:0000313" key="19">
    <source>
        <dbReference type="Proteomes" id="UP000549457"/>
    </source>
</evidence>
<sequence length="387" mass="41738">MFDQSMNFGLGEDIGALRDMVRRFATDEIAPRAAEIDRENEFPADLWKKFGDLGLLGITVPEADGGSGMGYLAHCIAVEEISRASASVGLSYGAHSNLCVNQMRRWGTAEQKAKYLPKLMSGEHVGSLAMSEPGAGSDVVGMKLRARKQNDGYVLDGNKMWITNGPDASTLIVYAKTDPEAGSRGITAFIVERGMEGFSTAQKLDKLGMRGSNTCELVFQGCKVPFENVLAQEGKGVNVLMSGLDYERVVLAAGPVGIMAAALDIVVPYVHDRQQFGSPIGTFQLMQGKLADMYTTMNACRAYVYAVAAACDRGETTRQDSAGCILYAAEKATQVALDAIQCLGGNGYINDFATGRLLRDAKLYEIGAGTSEIRRMLIGREIFEQTK</sequence>
<dbReference type="InterPro" id="IPR037069">
    <property type="entry name" value="AcylCoA_DH/ox_N_sf"/>
</dbReference>
<dbReference type="Gene3D" id="1.10.540.10">
    <property type="entry name" value="Acyl-CoA dehydrogenase/oxidase, N-terminal domain"/>
    <property type="match status" value="1"/>
</dbReference>
<feature type="binding site" evidence="13">
    <location>
        <begin position="128"/>
        <end position="137"/>
    </location>
    <ligand>
        <name>FAD</name>
        <dbReference type="ChEBI" id="CHEBI:57692"/>
    </ligand>
</feature>
<keyword evidence="7 13" id="KW-0274">FAD</keyword>
<dbReference type="Pfam" id="PF00441">
    <property type="entry name" value="Acyl-CoA_dh_1"/>
    <property type="match status" value="1"/>
</dbReference>
<dbReference type="PIRSF" id="PIRSF016578">
    <property type="entry name" value="HsaA"/>
    <property type="match status" value="1"/>
</dbReference>
<feature type="binding site" evidence="12">
    <location>
        <begin position="183"/>
        <end position="184"/>
    </location>
    <ligand>
        <name>substrate</name>
    </ligand>
</feature>
<dbReference type="GO" id="GO:0006552">
    <property type="term" value="P:L-leucine catabolic process"/>
    <property type="evidence" value="ECO:0007669"/>
    <property type="project" value="TreeGrafter"/>
</dbReference>
<dbReference type="FunFam" id="2.40.110.10:FF:000004">
    <property type="entry name" value="Isovaleryl-CoA dehydrogenase, mitochondrial"/>
    <property type="match status" value="1"/>
</dbReference>
<comment type="catalytic activity">
    <reaction evidence="10">
        <text>3-methylbutanoyl-CoA + oxidized [electron-transfer flavoprotein] + H(+) = 3-methylbut-2-enoyl-CoA + reduced [electron-transfer flavoprotein]</text>
        <dbReference type="Rhea" id="RHEA:12276"/>
        <dbReference type="Rhea" id="RHEA-COMP:10685"/>
        <dbReference type="Rhea" id="RHEA-COMP:10686"/>
        <dbReference type="ChEBI" id="CHEBI:15378"/>
        <dbReference type="ChEBI" id="CHEBI:57344"/>
        <dbReference type="ChEBI" id="CHEBI:57345"/>
        <dbReference type="ChEBI" id="CHEBI:57692"/>
        <dbReference type="ChEBI" id="CHEBI:58307"/>
        <dbReference type="EC" id="1.3.8.4"/>
    </reaction>
</comment>
<feature type="binding site" evidence="13">
    <location>
        <begin position="370"/>
        <end position="372"/>
    </location>
    <ligand>
        <name>FAD</name>
        <dbReference type="ChEBI" id="CHEBI:57692"/>
    </ligand>
</feature>
<feature type="binding site" evidence="13">
    <location>
        <position position="284"/>
    </location>
    <ligand>
        <name>FAD</name>
        <dbReference type="ChEBI" id="CHEBI:57692"/>
    </ligand>
</feature>
<dbReference type="EC" id="1.3.8.4" evidence="4"/>
<comment type="pathway">
    <text evidence="2">Amino-acid degradation; L-leucine degradation; (S)-3-hydroxy-3-methylglutaryl-CoA from 3-isovaleryl-CoA: step 1/3.</text>
</comment>
<evidence type="ECO:0000256" key="8">
    <source>
        <dbReference type="ARBA" id="ARBA00022946"/>
    </source>
</evidence>
<dbReference type="Gene3D" id="1.20.140.10">
    <property type="entry name" value="Butyryl-CoA Dehydrogenase, subunit A, domain 3"/>
    <property type="match status" value="1"/>
</dbReference>
<feature type="domain" description="Acyl-CoA oxidase/dehydrogenase middle" evidence="16">
    <location>
        <begin position="128"/>
        <end position="222"/>
    </location>
</feature>
<feature type="binding site" evidence="12">
    <location>
        <begin position="368"/>
        <end position="369"/>
    </location>
    <ligand>
        <name>substrate</name>
    </ligand>
</feature>
<evidence type="ECO:0000256" key="5">
    <source>
        <dbReference type="ARBA" id="ARBA00018258"/>
    </source>
</evidence>
<evidence type="ECO:0000256" key="10">
    <source>
        <dbReference type="ARBA" id="ARBA00052875"/>
    </source>
</evidence>
<dbReference type="FunFam" id="1.20.140.10:FF:000003">
    <property type="entry name" value="isovaleryl-CoA dehydrogenase, mitochondrial"/>
    <property type="match status" value="1"/>
</dbReference>
<evidence type="ECO:0000259" key="17">
    <source>
        <dbReference type="Pfam" id="PF02771"/>
    </source>
</evidence>
<feature type="binding site" evidence="13">
    <location>
        <begin position="341"/>
        <end position="345"/>
    </location>
    <ligand>
        <name>FAD</name>
        <dbReference type="ChEBI" id="CHEBI:57692"/>
    </ligand>
</feature>
<dbReference type="CDD" id="cd01156">
    <property type="entry name" value="IVD"/>
    <property type="match status" value="1"/>
</dbReference>
<dbReference type="SUPFAM" id="SSF47203">
    <property type="entry name" value="Acyl-CoA dehydrogenase C-terminal domain-like"/>
    <property type="match status" value="1"/>
</dbReference>
<keyword evidence="6 14" id="KW-0285">Flavoprotein</keyword>
<dbReference type="EMBL" id="JACHFM010000002">
    <property type="protein sequence ID" value="MBB5222609.1"/>
    <property type="molecule type" value="Genomic_DNA"/>
</dbReference>
<keyword evidence="19" id="KW-1185">Reference proteome</keyword>
<evidence type="ECO:0000256" key="4">
    <source>
        <dbReference type="ARBA" id="ARBA00012044"/>
    </source>
</evidence>
<dbReference type="InterPro" id="IPR036250">
    <property type="entry name" value="AcylCo_DH-like_C"/>
</dbReference>